<organism evidence="1 2">
    <name type="scientific">Acinetobacter lanii</name>
    <dbReference type="NCBI Taxonomy" id="2715163"/>
    <lineage>
        <taxon>Bacteria</taxon>
        <taxon>Pseudomonadati</taxon>
        <taxon>Pseudomonadota</taxon>
        <taxon>Gammaproteobacteria</taxon>
        <taxon>Moraxellales</taxon>
        <taxon>Moraxellaceae</taxon>
        <taxon>Acinetobacter</taxon>
    </lineage>
</organism>
<name>A0A6G8S7K7_9GAMM</name>
<dbReference type="Proteomes" id="UP000501939">
    <property type="component" value="Chromosome"/>
</dbReference>
<evidence type="ECO:0000313" key="2">
    <source>
        <dbReference type="Proteomes" id="UP000501939"/>
    </source>
</evidence>
<dbReference type="KEGG" id="alj:G8D99_14925"/>
<gene>
    <name evidence="1" type="ORF">G8D99_14925</name>
</gene>
<dbReference type="RefSeq" id="WP_166327235.1">
    <property type="nucleotide sequence ID" value="NZ_CP049916.1"/>
</dbReference>
<dbReference type="AlphaFoldDB" id="A0A6G8S7K7"/>
<dbReference type="EMBL" id="CP049916">
    <property type="protein sequence ID" value="QIO10169.1"/>
    <property type="molecule type" value="Genomic_DNA"/>
</dbReference>
<reference evidence="1 2" key="1">
    <citation type="submission" date="2020-03" db="EMBL/GenBank/DDBJ databases">
        <authorList>
            <person name="Zhu W."/>
        </authorList>
    </citation>
    <scope>NUCLEOTIDE SEQUENCE [LARGE SCALE GENOMIC DNA]</scope>
    <source>
        <strain evidence="1 2">185</strain>
    </source>
</reference>
<evidence type="ECO:0000313" key="1">
    <source>
        <dbReference type="EMBL" id="QIO10169.1"/>
    </source>
</evidence>
<proteinExistence type="predicted"/>
<sequence length="283" mass="32821">MTHGESHKLASVKPILRIYDFVISSGQVGIDRLLKANIFSPMEVENSKIILMGNTFIGQNDYEFDATSNYLLYAPTWEGGVPEENYSSVDYAAAELIANIARDHQINNIIIQPHPNLGHRDSSYVVVFQNMLLNLEKAGLTIYVKKSHVSWKEKWMFFNKNIHLKNASSQKVRFALVDLSAMEVQLYAKKIPVGVFCHRNIQNLFIPKFLKHDYVFDFQGHDLALNVKDNTHLAHVNERKLNYFIGYHDAKLEHLNFADRIRWLCSYCSALKYEKLRQCFEQY</sequence>
<accession>A0A6G8S7K7</accession>
<keyword evidence="2" id="KW-1185">Reference proteome</keyword>
<protein>
    <submittedName>
        <fullName evidence="1">Uncharacterized protein</fullName>
    </submittedName>
</protein>